<feature type="transmembrane region" description="Helical" evidence="8">
    <location>
        <begin position="97"/>
        <end position="120"/>
    </location>
</feature>
<evidence type="ECO:0000256" key="6">
    <source>
        <dbReference type="ARBA" id="ARBA00023012"/>
    </source>
</evidence>
<comment type="catalytic activity">
    <reaction evidence="1">
        <text>ATP + protein L-histidine = ADP + protein N-phospho-L-histidine.</text>
        <dbReference type="EC" id="2.7.13.3"/>
    </reaction>
</comment>
<dbReference type="Pfam" id="PF00072">
    <property type="entry name" value="Response_reg"/>
    <property type="match status" value="1"/>
</dbReference>
<evidence type="ECO:0000256" key="8">
    <source>
        <dbReference type="SAM" id="Phobius"/>
    </source>
</evidence>
<dbReference type="PANTHER" id="PTHR43711:SF31">
    <property type="entry name" value="HISTIDINE KINASE"/>
    <property type="match status" value="1"/>
</dbReference>
<keyword evidence="5" id="KW-0418">Kinase</keyword>
<keyword evidence="11" id="KW-0547">Nucleotide-binding</keyword>
<comment type="caution">
    <text evidence="11">The sequence shown here is derived from an EMBL/GenBank/DDBJ whole genome shotgun (WGS) entry which is preliminary data.</text>
</comment>
<dbReference type="InterPro" id="IPR003594">
    <property type="entry name" value="HATPase_dom"/>
</dbReference>
<evidence type="ECO:0000313" key="12">
    <source>
        <dbReference type="Proteomes" id="UP001201701"/>
    </source>
</evidence>
<evidence type="ECO:0000259" key="10">
    <source>
        <dbReference type="PROSITE" id="PS50110"/>
    </source>
</evidence>
<keyword evidence="11" id="KW-0067">ATP-binding</keyword>
<dbReference type="Gene3D" id="3.40.50.2300">
    <property type="match status" value="1"/>
</dbReference>
<dbReference type="PROSITE" id="PS50109">
    <property type="entry name" value="HIS_KIN"/>
    <property type="match status" value="1"/>
</dbReference>
<dbReference type="SUPFAM" id="SSF52172">
    <property type="entry name" value="CheY-like"/>
    <property type="match status" value="1"/>
</dbReference>
<dbReference type="InterPro" id="IPR050736">
    <property type="entry name" value="Sensor_HK_Regulatory"/>
</dbReference>
<dbReference type="PANTHER" id="PTHR43711">
    <property type="entry name" value="TWO-COMPONENT HISTIDINE KINASE"/>
    <property type="match status" value="1"/>
</dbReference>
<protein>
    <recommendedName>
        <fullName evidence="2">histidine kinase</fullName>
        <ecNumber evidence="2">2.7.13.3</ecNumber>
    </recommendedName>
</protein>
<dbReference type="Gene3D" id="3.30.565.10">
    <property type="entry name" value="Histidine kinase-like ATPase, C-terminal domain"/>
    <property type="match status" value="1"/>
</dbReference>
<accession>A0ABS9QDV4</accession>
<dbReference type="PROSITE" id="PS50110">
    <property type="entry name" value="RESPONSE_REGULATORY"/>
    <property type="match status" value="1"/>
</dbReference>
<dbReference type="Proteomes" id="UP001201701">
    <property type="component" value="Unassembled WGS sequence"/>
</dbReference>
<gene>
    <name evidence="11" type="ORF">L4923_11350</name>
</gene>
<evidence type="ECO:0000256" key="1">
    <source>
        <dbReference type="ARBA" id="ARBA00000085"/>
    </source>
</evidence>
<dbReference type="EC" id="2.7.13.3" evidence="2"/>
<evidence type="ECO:0000256" key="4">
    <source>
        <dbReference type="ARBA" id="ARBA00022679"/>
    </source>
</evidence>
<keyword evidence="8" id="KW-1133">Transmembrane helix</keyword>
<proteinExistence type="predicted"/>
<dbReference type="SMART" id="SM00387">
    <property type="entry name" value="HATPase_c"/>
    <property type="match status" value="1"/>
</dbReference>
<evidence type="ECO:0000256" key="5">
    <source>
        <dbReference type="ARBA" id="ARBA00022777"/>
    </source>
</evidence>
<feature type="domain" description="Response regulatory" evidence="10">
    <location>
        <begin position="436"/>
        <end position="546"/>
    </location>
</feature>
<dbReference type="Pfam" id="PF02518">
    <property type="entry name" value="HATPase_c"/>
    <property type="match status" value="1"/>
</dbReference>
<dbReference type="InterPro" id="IPR036097">
    <property type="entry name" value="HisK_dim/P_sf"/>
</dbReference>
<dbReference type="Gene3D" id="1.10.287.130">
    <property type="match status" value="1"/>
</dbReference>
<keyword evidence="4" id="KW-0808">Transferase</keyword>
<keyword evidence="8" id="KW-0472">Membrane</keyword>
<feature type="transmembrane region" description="Helical" evidence="8">
    <location>
        <begin position="132"/>
        <end position="154"/>
    </location>
</feature>
<dbReference type="RefSeq" id="WP_239364935.1">
    <property type="nucleotide sequence ID" value="NZ_JAKREW010000008.1"/>
</dbReference>
<keyword evidence="3 7" id="KW-0597">Phosphoprotein</keyword>
<keyword evidence="12" id="KW-1185">Reference proteome</keyword>
<keyword evidence="6" id="KW-0902">Two-component regulatory system</keyword>
<dbReference type="SMART" id="SM00388">
    <property type="entry name" value="HisKA"/>
    <property type="match status" value="1"/>
</dbReference>
<evidence type="ECO:0000256" key="7">
    <source>
        <dbReference type="PROSITE-ProRule" id="PRU00169"/>
    </source>
</evidence>
<feature type="domain" description="Histidine kinase" evidence="9">
    <location>
        <begin position="202"/>
        <end position="410"/>
    </location>
</feature>
<evidence type="ECO:0000259" key="9">
    <source>
        <dbReference type="PROSITE" id="PS50109"/>
    </source>
</evidence>
<dbReference type="InterPro" id="IPR003661">
    <property type="entry name" value="HisK_dim/P_dom"/>
</dbReference>
<dbReference type="GO" id="GO:0005524">
    <property type="term" value="F:ATP binding"/>
    <property type="evidence" value="ECO:0007669"/>
    <property type="project" value="UniProtKB-KW"/>
</dbReference>
<dbReference type="SMART" id="SM00448">
    <property type="entry name" value="REC"/>
    <property type="match status" value="1"/>
</dbReference>
<sequence>MFGGLHAKLADLFVTRNDRPNDAERAQATFRLGAATLFTIVMLSVFSSRGDTAFTTTQVVLSFSSYILVSALVLLWIVKRPGENLLRRAISMVSDYIAVGGIMTFGGAVLLPAYAPLLWVTVGYGLRFGSRYLIASTCMALASILVTAYCNPFWRENPYVTITLILTTVLVPAYAYSLLERVYAAFNAAREANVAKSRFLAQASHDLRQPIHAISLFTACLRDTGLDREQKQMVENIDRSLQSVSRLFRSLLDISTLDSGKVTPFFEPVALKDLFEDIVRQNSEAAQWAGVELRMVPTRAYVTIDAALITTILQNVVSNALKYAPGRPVLIGCRRRHGGLAIEVYDRGNGIAAHHLAKVFDEFYQVRERGDRDVDGVGLGLPIVKRLTQLMGLSAFLRSVPGRGTTVVIEGLRIASQTAAAKPKSEGPRPAIDGLRVLLVEDDEDVLLATATLLRKWGCVVDPQLSIPDEVSACDLIVTDFDLGAQVTGTECIKRVRNRLGHAVPAIVMTGHDENRVRDDLGDPEIAILAKPIRPAELRSIMTTEKLKIDRLAKERAGSR</sequence>
<dbReference type="SUPFAM" id="SSF55874">
    <property type="entry name" value="ATPase domain of HSP90 chaperone/DNA topoisomerase II/histidine kinase"/>
    <property type="match status" value="1"/>
</dbReference>
<evidence type="ECO:0000313" key="11">
    <source>
        <dbReference type="EMBL" id="MCG7505607.1"/>
    </source>
</evidence>
<reference evidence="11 12" key="1">
    <citation type="submission" date="2022-02" db="EMBL/GenBank/DDBJ databases">
        <title>Draft genome sequence of Mezorhizobium retamae strain IRAMC:0171 isolated from Retama raetam nodules.</title>
        <authorList>
            <person name="Bengaied R."/>
            <person name="Sbissi I."/>
            <person name="Huber K."/>
            <person name="Ghodbane F."/>
            <person name="Nouioui I."/>
            <person name="Tarhouni M."/>
            <person name="Gtari M."/>
        </authorList>
    </citation>
    <scope>NUCLEOTIDE SEQUENCE [LARGE SCALE GENOMIC DNA]</scope>
    <source>
        <strain evidence="11 12">IRAMC:0171</strain>
    </source>
</reference>
<dbReference type="CDD" id="cd00082">
    <property type="entry name" value="HisKA"/>
    <property type="match status" value="1"/>
</dbReference>
<dbReference type="InterPro" id="IPR011006">
    <property type="entry name" value="CheY-like_superfamily"/>
</dbReference>
<evidence type="ECO:0000256" key="2">
    <source>
        <dbReference type="ARBA" id="ARBA00012438"/>
    </source>
</evidence>
<evidence type="ECO:0000256" key="3">
    <source>
        <dbReference type="ARBA" id="ARBA00022553"/>
    </source>
</evidence>
<dbReference type="InterPro" id="IPR036890">
    <property type="entry name" value="HATPase_C_sf"/>
</dbReference>
<feature type="modified residue" description="4-aspartylphosphate" evidence="7">
    <location>
        <position position="480"/>
    </location>
</feature>
<name>A0ABS9QDV4_9HYPH</name>
<organism evidence="11 12">
    <name type="scientific">Mesorhizobium retamae</name>
    <dbReference type="NCBI Taxonomy" id="2912854"/>
    <lineage>
        <taxon>Bacteria</taxon>
        <taxon>Pseudomonadati</taxon>
        <taxon>Pseudomonadota</taxon>
        <taxon>Alphaproteobacteria</taxon>
        <taxon>Hyphomicrobiales</taxon>
        <taxon>Phyllobacteriaceae</taxon>
        <taxon>Mesorhizobium</taxon>
    </lineage>
</organism>
<feature type="transmembrane region" description="Helical" evidence="8">
    <location>
        <begin position="59"/>
        <end position="77"/>
    </location>
</feature>
<dbReference type="Pfam" id="PF00512">
    <property type="entry name" value="HisKA"/>
    <property type="match status" value="1"/>
</dbReference>
<dbReference type="InterPro" id="IPR005467">
    <property type="entry name" value="His_kinase_dom"/>
</dbReference>
<keyword evidence="8" id="KW-0812">Transmembrane</keyword>
<dbReference type="InterPro" id="IPR001789">
    <property type="entry name" value="Sig_transdc_resp-reg_receiver"/>
</dbReference>
<feature type="transmembrane region" description="Helical" evidence="8">
    <location>
        <begin position="28"/>
        <end position="47"/>
    </location>
</feature>
<feature type="transmembrane region" description="Helical" evidence="8">
    <location>
        <begin position="160"/>
        <end position="179"/>
    </location>
</feature>
<dbReference type="SUPFAM" id="SSF47384">
    <property type="entry name" value="Homodimeric domain of signal transducing histidine kinase"/>
    <property type="match status" value="1"/>
</dbReference>
<dbReference type="InterPro" id="IPR004358">
    <property type="entry name" value="Sig_transdc_His_kin-like_C"/>
</dbReference>
<dbReference type="EMBL" id="JAKREW010000008">
    <property type="protein sequence ID" value="MCG7505607.1"/>
    <property type="molecule type" value="Genomic_DNA"/>
</dbReference>
<dbReference type="PRINTS" id="PR00344">
    <property type="entry name" value="BCTRLSENSOR"/>
</dbReference>